<accession>A0A3Q2E2B4</accession>
<dbReference type="GeneTree" id="ENSGT00950000182920"/>
<dbReference type="Pfam" id="PF03036">
    <property type="entry name" value="Perilipin"/>
    <property type="match status" value="1"/>
</dbReference>
<dbReference type="GO" id="GO:0005829">
    <property type="term" value="C:cytosol"/>
    <property type="evidence" value="ECO:0007669"/>
    <property type="project" value="TreeGrafter"/>
</dbReference>
<reference evidence="4" key="2">
    <citation type="submission" date="2025-09" db="UniProtKB">
        <authorList>
            <consortium name="Ensembl"/>
        </authorList>
    </citation>
    <scope>IDENTIFICATION</scope>
</reference>
<evidence type="ECO:0008006" key="6">
    <source>
        <dbReference type="Google" id="ProtNLM"/>
    </source>
</evidence>
<dbReference type="GO" id="GO:0019915">
    <property type="term" value="P:lipid storage"/>
    <property type="evidence" value="ECO:0007669"/>
    <property type="project" value="TreeGrafter"/>
</dbReference>
<comment type="subcellular location">
    <subcellularLocation>
        <location evidence="1">Lipid droplet</location>
    </subcellularLocation>
</comment>
<evidence type="ECO:0000313" key="4">
    <source>
        <dbReference type="Ensembl" id="ENSCVAP00000026346.1"/>
    </source>
</evidence>
<dbReference type="Ensembl" id="ENSCVAT00000029313.1">
    <property type="protein sequence ID" value="ENSCVAP00000026346.1"/>
    <property type="gene ID" value="ENSCVAG00000011841.1"/>
</dbReference>
<evidence type="ECO:0000313" key="5">
    <source>
        <dbReference type="Proteomes" id="UP000265020"/>
    </source>
</evidence>
<evidence type="ECO:0000256" key="2">
    <source>
        <dbReference type="ARBA" id="ARBA00006311"/>
    </source>
</evidence>
<dbReference type="GO" id="GO:0010890">
    <property type="term" value="P:positive regulation of triglyceride storage"/>
    <property type="evidence" value="ECO:0007669"/>
    <property type="project" value="TreeGrafter"/>
</dbReference>
<dbReference type="Proteomes" id="UP000265020">
    <property type="component" value="Unassembled WGS sequence"/>
</dbReference>
<dbReference type="AlphaFoldDB" id="A0A3Q2E2B4"/>
<reference evidence="4" key="1">
    <citation type="submission" date="2025-08" db="UniProtKB">
        <authorList>
            <consortium name="Ensembl"/>
        </authorList>
    </citation>
    <scope>IDENTIFICATION</scope>
</reference>
<dbReference type="InterPro" id="IPR004279">
    <property type="entry name" value="Perilipin"/>
</dbReference>
<evidence type="ECO:0000256" key="1">
    <source>
        <dbReference type="ARBA" id="ARBA00004502"/>
    </source>
</evidence>
<dbReference type="STRING" id="28743.ENSCVAP00000026346"/>
<dbReference type="PANTHER" id="PTHR14024:SF49">
    <property type="entry name" value="LIPID STORAGE DROPLETS SURFACE-BINDING PROTEIN 1"/>
    <property type="match status" value="1"/>
</dbReference>
<proteinExistence type="inferred from homology"/>
<organism evidence="4 5">
    <name type="scientific">Cyprinodon variegatus</name>
    <name type="common">Sheepshead minnow</name>
    <dbReference type="NCBI Taxonomy" id="28743"/>
    <lineage>
        <taxon>Eukaryota</taxon>
        <taxon>Metazoa</taxon>
        <taxon>Chordata</taxon>
        <taxon>Craniata</taxon>
        <taxon>Vertebrata</taxon>
        <taxon>Euteleostomi</taxon>
        <taxon>Actinopterygii</taxon>
        <taxon>Neopterygii</taxon>
        <taxon>Teleostei</taxon>
        <taxon>Neoteleostei</taxon>
        <taxon>Acanthomorphata</taxon>
        <taxon>Ovalentaria</taxon>
        <taxon>Atherinomorphae</taxon>
        <taxon>Cyprinodontiformes</taxon>
        <taxon>Cyprinodontidae</taxon>
        <taxon>Cyprinodon</taxon>
    </lineage>
</organism>
<protein>
    <recommendedName>
        <fullName evidence="6">Perilipin 1</fullName>
    </recommendedName>
</protein>
<evidence type="ECO:0000256" key="3">
    <source>
        <dbReference type="ARBA" id="ARBA00022677"/>
    </source>
</evidence>
<keyword evidence="3" id="KW-0551">Lipid droplet</keyword>
<keyword evidence="5" id="KW-1185">Reference proteome</keyword>
<dbReference type="GO" id="GO:0005811">
    <property type="term" value="C:lipid droplet"/>
    <property type="evidence" value="ECO:0007669"/>
    <property type="project" value="UniProtKB-SubCell"/>
</dbReference>
<dbReference type="PANTHER" id="PTHR14024">
    <property type="entry name" value="PERILIPIN"/>
    <property type="match status" value="1"/>
</dbReference>
<name>A0A3Q2E2B4_CYPVA</name>
<comment type="similarity">
    <text evidence="2">Belongs to the perilipin family.</text>
</comment>
<dbReference type="OMA" id="ANIRACK"/>
<sequence length="117" mass="12538">AASKVAPNAAARFTKLPLVRSACSTLALLYRDVKSRNQSLKSVCEALESRVTSLTSAACSTASPVIVKLEPQISIANDFACKGLDWLESSFPVLLSPPDEVYSIIQNNAIVLLMNKV</sequence>